<accession>A0A849VT95</accession>
<keyword evidence="4" id="KW-1185">Reference proteome</keyword>
<reference evidence="3 4" key="1">
    <citation type="submission" date="2020-05" db="EMBL/GenBank/DDBJ databases">
        <authorList>
            <person name="Kim M.K."/>
        </authorList>
    </citation>
    <scope>NUCLEOTIDE SEQUENCE [LARGE SCALE GENOMIC DNA]</scope>
    <source>
        <strain evidence="3 4">BT25</strain>
    </source>
</reference>
<feature type="signal peptide" evidence="1">
    <location>
        <begin position="1"/>
        <end position="26"/>
    </location>
</feature>
<dbReference type="InterPro" id="IPR053167">
    <property type="entry name" value="Spore_coat_component"/>
</dbReference>
<keyword evidence="1" id="KW-0732">Signal</keyword>
<evidence type="ECO:0000313" key="4">
    <source>
        <dbReference type="Proteomes" id="UP000550508"/>
    </source>
</evidence>
<dbReference type="AlphaFoldDB" id="A0A849VT95"/>
<organism evidence="3 4">
    <name type="scientific">Phyllobacterium pellucidum</name>
    <dbReference type="NCBI Taxonomy" id="2740464"/>
    <lineage>
        <taxon>Bacteria</taxon>
        <taxon>Pseudomonadati</taxon>
        <taxon>Pseudomonadota</taxon>
        <taxon>Alphaproteobacteria</taxon>
        <taxon>Hyphomicrobiales</taxon>
        <taxon>Phyllobacteriaceae</taxon>
        <taxon>Phyllobacterium</taxon>
    </lineage>
</organism>
<dbReference type="RefSeq" id="WP_113280692.1">
    <property type="nucleotide sequence ID" value="NZ_CP088292.1"/>
</dbReference>
<comment type="caution">
    <text evidence="3">The sequence shown here is derived from an EMBL/GenBank/DDBJ whole genome shotgun (WGS) entry which is preliminary data.</text>
</comment>
<dbReference type="InterPro" id="IPR007893">
    <property type="entry name" value="Spore_coat_U/FanG"/>
</dbReference>
<gene>
    <name evidence="3" type="ORF">HQ945_08675</name>
</gene>
<proteinExistence type="predicted"/>
<evidence type="ECO:0000259" key="2">
    <source>
        <dbReference type="Pfam" id="PF05229"/>
    </source>
</evidence>
<dbReference type="Proteomes" id="UP000550508">
    <property type="component" value="Unassembled WGS sequence"/>
</dbReference>
<feature type="chain" id="PRO_5032760969" evidence="1">
    <location>
        <begin position="27"/>
        <end position="181"/>
    </location>
</feature>
<protein>
    <submittedName>
        <fullName evidence="3">Spore coat protein U domain-containing protein</fullName>
    </submittedName>
</protein>
<dbReference type="SMART" id="SM00972">
    <property type="entry name" value="SCPU"/>
    <property type="match status" value="1"/>
</dbReference>
<keyword evidence="3" id="KW-0946">Virion</keyword>
<name>A0A849VT95_9HYPH</name>
<dbReference type="PANTHER" id="PTHR37089">
    <property type="entry name" value="PROTEIN U-RELATED"/>
    <property type="match status" value="1"/>
</dbReference>
<evidence type="ECO:0000313" key="3">
    <source>
        <dbReference type="EMBL" id="NTS31327.1"/>
    </source>
</evidence>
<evidence type="ECO:0000256" key="1">
    <source>
        <dbReference type="SAM" id="SignalP"/>
    </source>
</evidence>
<keyword evidence="3" id="KW-0167">Capsid protein</keyword>
<dbReference type="EMBL" id="JABUMX010000002">
    <property type="protein sequence ID" value="NTS31327.1"/>
    <property type="molecule type" value="Genomic_DNA"/>
</dbReference>
<feature type="domain" description="Spore coat protein U/FanG" evidence="2">
    <location>
        <begin position="30"/>
        <end position="177"/>
    </location>
</feature>
<dbReference type="Pfam" id="PF05229">
    <property type="entry name" value="SCPU"/>
    <property type="match status" value="1"/>
</dbReference>
<sequence>MSTKTLRLAAALFVVAATSSTGSALAASQTSELNVRLEIQSGCTANLLEGATLDFGQVAGTPTNDIQRSARVSVSCSGYKPATGPAAVAPTLGLGYGLHADGNQRNVQSGTNKVPYSLYKNGYYGDAWGLAGTGSGGPLTINNLTNDTPQEVTIYGVVKKSDITSKPVGVYTDTVQIVLTY</sequence>